<proteinExistence type="predicted"/>
<comment type="caution">
    <text evidence="2">The sequence shown here is derived from an EMBL/GenBank/DDBJ whole genome shotgun (WGS) entry which is preliminary data.</text>
</comment>
<protein>
    <submittedName>
        <fullName evidence="2">Membrane protein</fullName>
    </submittedName>
</protein>
<feature type="transmembrane region" description="Helical" evidence="1">
    <location>
        <begin position="65"/>
        <end position="84"/>
    </location>
</feature>
<sequence length="118" mass="13634">MFEQIIKNLLAAIAGAQAYLATYSLIKYQMKRPWEVIILPIVGFIQYILLKYLMDFVKKDKNKLIIVGLIGLLIEIILLALNFYFIYTKAPQVKDLVYNLIGSLVALFLIVIIVRRKK</sequence>
<evidence type="ECO:0000313" key="2">
    <source>
        <dbReference type="EMBL" id="MDQ0275103.1"/>
    </source>
</evidence>
<feature type="transmembrane region" description="Helical" evidence="1">
    <location>
        <begin position="96"/>
        <end position="114"/>
    </location>
</feature>
<accession>A0ABU0AXE4</accession>
<dbReference type="RefSeq" id="WP_023056096.1">
    <property type="nucleotide sequence ID" value="NZ_JAUSTN010000005.1"/>
</dbReference>
<keyword evidence="1" id="KW-0472">Membrane</keyword>
<organism evidence="2 3">
    <name type="scientific">Peptoniphilus koenoeneniae</name>
    <dbReference type="NCBI Taxonomy" id="507751"/>
    <lineage>
        <taxon>Bacteria</taxon>
        <taxon>Bacillati</taxon>
        <taxon>Bacillota</taxon>
        <taxon>Tissierellia</taxon>
        <taxon>Tissierellales</taxon>
        <taxon>Peptoniphilaceae</taxon>
        <taxon>Peptoniphilus</taxon>
    </lineage>
</organism>
<reference evidence="2 3" key="1">
    <citation type="submission" date="2023-07" db="EMBL/GenBank/DDBJ databases">
        <title>Genomic Encyclopedia of Type Strains, Phase IV (KMG-IV): sequencing the most valuable type-strain genomes for metagenomic binning, comparative biology and taxonomic classification.</title>
        <authorList>
            <person name="Goeker M."/>
        </authorList>
    </citation>
    <scope>NUCLEOTIDE SEQUENCE [LARGE SCALE GENOMIC DNA]</scope>
    <source>
        <strain evidence="2 3">DSM 22616</strain>
    </source>
</reference>
<gene>
    <name evidence="2" type="ORF">J2S72_001127</name>
</gene>
<name>A0ABU0AXE4_9FIRM</name>
<feature type="transmembrane region" description="Helical" evidence="1">
    <location>
        <begin position="36"/>
        <end position="53"/>
    </location>
</feature>
<dbReference type="Proteomes" id="UP001236559">
    <property type="component" value="Unassembled WGS sequence"/>
</dbReference>
<dbReference type="EMBL" id="JAUSTN010000005">
    <property type="protein sequence ID" value="MDQ0275103.1"/>
    <property type="molecule type" value="Genomic_DNA"/>
</dbReference>
<evidence type="ECO:0000313" key="3">
    <source>
        <dbReference type="Proteomes" id="UP001236559"/>
    </source>
</evidence>
<keyword evidence="3" id="KW-1185">Reference proteome</keyword>
<keyword evidence="1" id="KW-1133">Transmembrane helix</keyword>
<keyword evidence="1" id="KW-0812">Transmembrane</keyword>
<evidence type="ECO:0000256" key="1">
    <source>
        <dbReference type="SAM" id="Phobius"/>
    </source>
</evidence>